<sequence>MLEHSRISAKKRLKLDGRRLFSSDAYAPNWQHDFGVGGDAPARFRVTIRDVKSSVVDQGRLETVYDLVADGVHWDQLGERFLPVAHRHHTTSVWSSDNYVRRVEDTKGELLSDGDERPPGTLLTWTFAFGVNGGIHKLELRDLEKGEFVVVLDCRELKRVSFDDIDGEMWEFEYDLEDQHELDLVVVLTDDDQKSYDLFIDGSAWSEISQTNFVLESGWYPVYSRSRSAVYFRHETTGDTQWEKPVVDRLDRYASRPMREFEQVSPGSQGLEDLVIGMHAVSVKEVIHEEPESEQEQAPQLVPLKQPLQPVQEVPEGQEVQEANLIDFSEVEVHSSPVKKPHQSGYEGFDPFNPATHAGFIQKNQGDHRSQPKVDLLL</sequence>
<dbReference type="PROSITE" id="PS01159">
    <property type="entry name" value="WW_DOMAIN_1"/>
    <property type="match status" value="1"/>
</dbReference>
<dbReference type="SUPFAM" id="SSF51045">
    <property type="entry name" value="WW domain"/>
    <property type="match status" value="1"/>
</dbReference>
<dbReference type="AlphaFoldDB" id="A0A9W6XTZ0"/>
<name>A0A9W6XTZ0_9STRA</name>
<gene>
    <name evidence="3" type="ORF">Pfra01_001747100</name>
</gene>
<feature type="region of interest" description="Disordered" evidence="1">
    <location>
        <begin position="335"/>
        <end position="378"/>
    </location>
</feature>
<dbReference type="InterPro" id="IPR001202">
    <property type="entry name" value="WW_dom"/>
</dbReference>
<dbReference type="OrthoDB" id="112998at2759"/>
<reference evidence="3" key="1">
    <citation type="submission" date="2023-04" db="EMBL/GenBank/DDBJ databases">
        <title>Phytophthora fragariaefolia NBRC 109709.</title>
        <authorList>
            <person name="Ichikawa N."/>
            <person name="Sato H."/>
            <person name="Tonouchi N."/>
        </authorList>
    </citation>
    <scope>NUCLEOTIDE SEQUENCE</scope>
    <source>
        <strain evidence="3">NBRC 109709</strain>
    </source>
</reference>
<evidence type="ECO:0000313" key="3">
    <source>
        <dbReference type="EMBL" id="GMF46910.1"/>
    </source>
</evidence>
<evidence type="ECO:0000259" key="2">
    <source>
        <dbReference type="PROSITE" id="PS50020"/>
    </source>
</evidence>
<dbReference type="SMART" id="SM00456">
    <property type="entry name" value="WW"/>
    <property type="match status" value="1"/>
</dbReference>
<dbReference type="Gene3D" id="2.20.70.10">
    <property type="match status" value="1"/>
</dbReference>
<evidence type="ECO:0000313" key="4">
    <source>
        <dbReference type="Proteomes" id="UP001165121"/>
    </source>
</evidence>
<dbReference type="InterPro" id="IPR036020">
    <property type="entry name" value="WW_dom_sf"/>
</dbReference>
<keyword evidence="4" id="KW-1185">Reference proteome</keyword>
<evidence type="ECO:0000256" key="1">
    <source>
        <dbReference type="SAM" id="MobiDB-lite"/>
    </source>
</evidence>
<comment type="caution">
    <text evidence="3">The sequence shown here is derived from an EMBL/GenBank/DDBJ whole genome shotgun (WGS) entry which is preliminary data.</text>
</comment>
<dbReference type="Proteomes" id="UP001165121">
    <property type="component" value="Unassembled WGS sequence"/>
</dbReference>
<dbReference type="PROSITE" id="PS50020">
    <property type="entry name" value="WW_DOMAIN_2"/>
    <property type="match status" value="1"/>
</dbReference>
<feature type="domain" description="WW" evidence="2">
    <location>
        <begin position="213"/>
        <end position="247"/>
    </location>
</feature>
<accession>A0A9W6XTZ0</accession>
<dbReference type="EMBL" id="BSXT01002054">
    <property type="protein sequence ID" value="GMF46910.1"/>
    <property type="molecule type" value="Genomic_DNA"/>
</dbReference>
<organism evidence="3 4">
    <name type="scientific">Phytophthora fragariaefolia</name>
    <dbReference type="NCBI Taxonomy" id="1490495"/>
    <lineage>
        <taxon>Eukaryota</taxon>
        <taxon>Sar</taxon>
        <taxon>Stramenopiles</taxon>
        <taxon>Oomycota</taxon>
        <taxon>Peronosporomycetes</taxon>
        <taxon>Peronosporales</taxon>
        <taxon>Peronosporaceae</taxon>
        <taxon>Phytophthora</taxon>
    </lineage>
</organism>
<proteinExistence type="predicted"/>
<protein>
    <submittedName>
        <fullName evidence="3">Unnamed protein product</fullName>
    </submittedName>
</protein>